<dbReference type="PANTHER" id="PTHR46148">
    <property type="entry name" value="CHROMO DOMAIN-CONTAINING PROTEIN"/>
    <property type="match status" value="1"/>
</dbReference>
<proteinExistence type="predicted"/>
<reference evidence="2" key="1">
    <citation type="submission" date="2023-08" db="EMBL/GenBank/DDBJ databases">
        <title>A de novo genome assembly of Solanum verrucosum Schlechtendal, a Mexican diploid species geographically isolated from the other diploid A-genome species in potato relatives.</title>
        <authorList>
            <person name="Hosaka K."/>
        </authorList>
    </citation>
    <scope>NUCLEOTIDE SEQUENCE</scope>
    <source>
        <tissue evidence="2">Young leaves</tissue>
    </source>
</reference>
<dbReference type="Pfam" id="PF24626">
    <property type="entry name" value="SH3_Tf2-1"/>
    <property type="match status" value="1"/>
</dbReference>
<feature type="domain" description="Tf2-1-like SH3-like" evidence="1">
    <location>
        <begin position="69"/>
        <end position="122"/>
    </location>
</feature>
<sequence>MTPFKGLLGRGCRLSIRWFEAGNAKSLGVDLVREALENVRVIQTKLLVAQSIQNKYTYHKVKYMIFQDGEQVLLKVSPMKGVMRFGKKGKMSPWCIDPFEVLESVGLIAYKLEFPHNLSGMVEILDRDVRKLRTKEIRFVKV</sequence>
<keyword evidence="3" id="KW-1185">Reference proteome</keyword>
<evidence type="ECO:0000259" key="1">
    <source>
        <dbReference type="Pfam" id="PF24626"/>
    </source>
</evidence>
<evidence type="ECO:0000313" key="3">
    <source>
        <dbReference type="Proteomes" id="UP001234989"/>
    </source>
</evidence>
<dbReference type="PANTHER" id="PTHR46148:SF60">
    <property type="entry name" value="CHROMO DOMAIN-CONTAINING PROTEIN"/>
    <property type="match status" value="1"/>
</dbReference>
<evidence type="ECO:0000313" key="2">
    <source>
        <dbReference type="EMBL" id="WMV10170.1"/>
    </source>
</evidence>
<protein>
    <recommendedName>
        <fullName evidence="1">Tf2-1-like SH3-like domain-containing protein</fullName>
    </recommendedName>
</protein>
<name>A0AAF0PVU1_SOLVR</name>
<dbReference type="AlphaFoldDB" id="A0AAF0PVU1"/>
<organism evidence="2 3">
    <name type="scientific">Solanum verrucosum</name>
    <dbReference type="NCBI Taxonomy" id="315347"/>
    <lineage>
        <taxon>Eukaryota</taxon>
        <taxon>Viridiplantae</taxon>
        <taxon>Streptophyta</taxon>
        <taxon>Embryophyta</taxon>
        <taxon>Tracheophyta</taxon>
        <taxon>Spermatophyta</taxon>
        <taxon>Magnoliopsida</taxon>
        <taxon>eudicotyledons</taxon>
        <taxon>Gunneridae</taxon>
        <taxon>Pentapetalae</taxon>
        <taxon>asterids</taxon>
        <taxon>lamiids</taxon>
        <taxon>Solanales</taxon>
        <taxon>Solanaceae</taxon>
        <taxon>Solanoideae</taxon>
        <taxon>Solaneae</taxon>
        <taxon>Solanum</taxon>
    </lineage>
</organism>
<dbReference type="EMBL" id="CP133612">
    <property type="protein sequence ID" value="WMV10170.1"/>
    <property type="molecule type" value="Genomic_DNA"/>
</dbReference>
<accession>A0AAF0PVU1</accession>
<dbReference type="InterPro" id="IPR056924">
    <property type="entry name" value="SH3_Tf2-1"/>
</dbReference>
<gene>
    <name evidence="2" type="ORF">MTR67_003555</name>
</gene>
<dbReference type="Proteomes" id="UP001234989">
    <property type="component" value="Chromosome 1"/>
</dbReference>